<evidence type="ECO:0000256" key="2">
    <source>
        <dbReference type="ARBA" id="ARBA00022737"/>
    </source>
</evidence>
<proteinExistence type="predicted"/>
<dbReference type="EMBL" id="HBGF01034706">
    <property type="protein sequence ID" value="CAD9132501.1"/>
    <property type="molecule type" value="Transcribed_RNA"/>
</dbReference>
<gene>
    <name evidence="4" type="ORF">NDES1114_LOCUS23256</name>
</gene>
<dbReference type="PANTHER" id="PTHR48051:SF46">
    <property type="entry name" value="LEUCINE RICH REPEAT-CONTAINING DOMAIN PROTEIN"/>
    <property type="match status" value="1"/>
</dbReference>
<keyword evidence="1" id="KW-0433">Leucine-rich repeat</keyword>
<name>A0A7S1QF98_NEODS</name>
<reference evidence="4" key="1">
    <citation type="submission" date="2021-01" db="EMBL/GenBank/DDBJ databases">
        <authorList>
            <person name="Corre E."/>
            <person name="Pelletier E."/>
            <person name="Niang G."/>
            <person name="Scheremetjew M."/>
            <person name="Finn R."/>
            <person name="Kale V."/>
            <person name="Holt S."/>
            <person name="Cochrane G."/>
            <person name="Meng A."/>
            <person name="Brown T."/>
            <person name="Cohen L."/>
        </authorList>
    </citation>
    <scope>NUCLEOTIDE SEQUENCE</scope>
    <source>
        <strain evidence="4">CCAP 1951/1</strain>
    </source>
</reference>
<organism evidence="4">
    <name type="scientific">Neobodo designis</name>
    <name type="common">Flagellated protozoan</name>
    <name type="synonym">Bodo designis</name>
    <dbReference type="NCBI Taxonomy" id="312471"/>
    <lineage>
        <taxon>Eukaryota</taxon>
        <taxon>Discoba</taxon>
        <taxon>Euglenozoa</taxon>
        <taxon>Kinetoplastea</taxon>
        <taxon>Metakinetoplastina</taxon>
        <taxon>Neobodonida</taxon>
        <taxon>Neobodo</taxon>
    </lineage>
</organism>
<dbReference type="AlphaFoldDB" id="A0A7S1QF98"/>
<keyword evidence="2" id="KW-0677">Repeat</keyword>
<evidence type="ECO:0000256" key="1">
    <source>
        <dbReference type="ARBA" id="ARBA00022614"/>
    </source>
</evidence>
<dbReference type="Gene3D" id="3.80.10.10">
    <property type="entry name" value="Ribonuclease Inhibitor"/>
    <property type="match status" value="1"/>
</dbReference>
<dbReference type="SUPFAM" id="SSF52058">
    <property type="entry name" value="L domain-like"/>
    <property type="match status" value="1"/>
</dbReference>
<dbReference type="InterPro" id="IPR003591">
    <property type="entry name" value="Leu-rich_rpt_typical-subtyp"/>
</dbReference>
<sequence>MSSQQEQEAKEQCIELIHEAKAKGDTTFHLTNNFILRALPDQIRTLKSTLQILHVDNNYEMKSLPPAIGELTQLRWLNVGYNKLTELPTEIGRLTRLERLHCNNNKIAFLPLEIWSLRELEELRCDSNALQALPTGVLGMRRLREVTVDNNPLLTDAECDGADLYDLFPKLRTGDCANCRVRFQDYVVSCTFHTLPGCPAPVPIVHYTQSESCMKQLMTRLASLGATPVSSPHKAIKEADADASA</sequence>
<dbReference type="InterPro" id="IPR055414">
    <property type="entry name" value="LRR_R13L4/SHOC2-like"/>
</dbReference>
<dbReference type="SMART" id="SM00369">
    <property type="entry name" value="LRR_TYP"/>
    <property type="match status" value="2"/>
</dbReference>
<feature type="domain" description="Disease resistance R13L4/SHOC-2-like LRR" evidence="3">
    <location>
        <begin position="68"/>
        <end position="148"/>
    </location>
</feature>
<evidence type="ECO:0000259" key="3">
    <source>
        <dbReference type="Pfam" id="PF23598"/>
    </source>
</evidence>
<dbReference type="PANTHER" id="PTHR48051">
    <property type="match status" value="1"/>
</dbReference>
<dbReference type="GO" id="GO:0005737">
    <property type="term" value="C:cytoplasm"/>
    <property type="evidence" value="ECO:0007669"/>
    <property type="project" value="TreeGrafter"/>
</dbReference>
<dbReference type="InterPro" id="IPR032675">
    <property type="entry name" value="LRR_dom_sf"/>
</dbReference>
<dbReference type="InterPro" id="IPR050216">
    <property type="entry name" value="LRR_domain-containing"/>
</dbReference>
<protein>
    <recommendedName>
        <fullName evidence="3">Disease resistance R13L4/SHOC-2-like LRR domain-containing protein</fullName>
    </recommendedName>
</protein>
<dbReference type="Pfam" id="PF23598">
    <property type="entry name" value="LRR_14"/>
    <property type="match status" value="1"/>
</dbReference>
<accession>A0A7S1QF98</accession>
<evidence type="ECO:0000313" key="4">
    <source>
        <dbReference type="EMBL" id="CAD9132501.1"/>
    </source>
</evidence>